<protein>
    <submittedName>
        <fullName evidence="1">Uncharacterized protein</fullName>
    </submittedName>
</protein>
<evidence type="ECO:0000313" key="2">
    <source>
        <dbReference type="Proteomes" id="UP000190648"/>
    </source>
</evidence>
<comment type="caution">
    <text evidence="1">The sequence shown here is derived from an EMBL/GenBank/DDBJ whole genome shotgun (WGS) entry which is preliminary data.</text>
</comment>
<sequence>MIEKCYESKELYIRNKYRNGEIAPPTSGLQDRKKLYENPDNLDCDNQKDFSVLSVQTCLVQNKWERDLGEYNPVFNTERGWNVIYPEAGENLNWLR</sequence>
<keyword evidence="2" id="KW-1185">Reference proteome</keyword>
<dbReference type="AlphaFoldDB" id="A0A1V4JYT2"/>
<dbReference type="EMBL" id="LSYS01005497">
    <property type="protein sequence ID" value="OPJ77372.1"/>
    <property type="molecule type" value="Genomic_DNA"/>
</dbReference>
<organism evidence="1 2">
    <name type="scientific">Patagioenas fasciata monilis</name>
    <dbReference type="NCBI Taxonomy" id="372326"/>
    <lineage>
        <taxon>Eukaryota</taxon>
        <taxon>Metazoa</taxon>
        <taxon>Chordata</taxon>
        <taxon>Craniata</taxon>
        <taxon>Vertebrata</taxon>
        <taxon>Euteleostomi</taxon>
        <taxon>Archelosauria</taxon>
        <taxon>Archosauria</taxon>
        <taxon>Dinosauria</taxon>
        <taxon>Saurischia</taxon>
        <taxon>Theropoda</taxon>
        <taxon>Coelurosauria</taxon>
        <taxon>Aves</taxon>
        <taxon>Neognathae</taxon>
        <taxon>Neoaves</taxon>
        <taxon>Columbimorphae</taxon>
        <taxon>Columbiformes</taxon>
        <taxon>Columbidae</taxon>
        <taxon>Patagioenas</taxon>
    </lineage>
</organism>
<proteinExistence type="predicted"/>
<gene>
    <name evidence="1" type="ORF">AV530_007707</name>
</gene>
<evidence type="ECO:0000313" key="1">
    <source>
        <dbReference type="EMBL" id="OPJ77372.1"/>
    </source>
</evidence>
<name>A0A1V4JYT2_PATFA</name>
<accession>A0A1V4JYT2</accession>
<reference evidence="1 2" key="1">
    <citation type="submission" date="2016-02" db="EMBL/GenBank/DDBJ databases">
        <title>Band-tailed pigeon sequencing and assembly.</title>
        <authorList>
            <person name="Soares A.E."/>
            <person name="Novak B.J."/>
            <person name="Rice E.S."/>
            <person name="O'Connell B."/>
            <person name="Chang D."/>
            <person name="Weber S."/>
            <person name="Shapiro B."/>
        </authorList>
    </citation>
    <scope>NUCLEOTIDE SEQUENCE [LARGE SCALE GENOMIC DNA]</scope>
    <source>
        <strain evidence="1">BTP2013</strain>
        <tissue evidence="1">Blood</tissue>
    </source>
</reference>
<dbReference type="Proteomes" id="UP000190648">
    <property type="component" value="Unassembled WGS sequence"/>
</dbReference>